<evidence type="ECO:0000313" key="2">
    <source>
        <dbReference type="Proteomes" id="UP000654401"/>
    </source>
</evidence>
<dbReference type="Proteomes" id="UP000654401">
    <property type="component" value="Unassembled WGS sequence"/>
</dbReference>
<dbReference type="Gene3D" id="3.30.1050.10">
    <property type="entry name" value="SCP2 sterol-binding domain"/>
    <property type="match status" value="1"/>
</dbReference>
<proteinExistence type="predicted"/>
<comment type="caution">
    <text evidence="1">The sequence shown here is derived from an EMBL/GenBank/DDBJ whole genome shotgun (WGS) entry which is preliminary data.</text>
</comment>
<dbReference type="AlphaFoldDB" id="A0A8J6NWD5"/>
<accession>A0A8J6NWD5</accession>
<protein>
    <submittedName>
        <fullName evidence="1">SCP-2 sterol transfer family protein</fullName>
    </submittedName>
</protein>
<name>A0A8J6NWD5_9GAMM</name>
<dbReference type="EMBL" id="JACNFK010000021">
    <property type="protein sequence ID" value="MBC8519326.1"/>
    <property type="molecule type" value="Genomic_DNA"/>
</dbReference>
<gene>
    <name evidence="1" type="ORF">H8D24_02830</name>
</gene>
<dbReference type="SUPFAM" id="SSF55718">
    <property type="entry name" value="SCP-like"/>
    <property type="match status" value="1"/>
</dbReference>
<sequence>MAELFSEEWMNTFMGEWNNESGLTDALSEINFNSTIAYGVQGEDQPRGVLKVEDGKVVSAGSYNGEDMNWDLRCSEDHWAKWMKKAPGMMGLGTAYTTGKLKFAVGDYGAMVKNPKMAAPFIKTFTVMGRV</sequence>
<reference evidence="1 2" key="1">
    <citation type="submission" date="2020-08" db="EMBL/GenBank/DDBJ databases">
        <title>Bridging the membrane lipid divide: bacteria of the FCB group superphylum have the potential to synthesize archaeal ether lipids.</title>
        <authorList>
            <person name="Villanueva L."/>
            <person name="Von Meijenfeldt F.A.B."/>
            <person name="Westbye A.B."/>
            <person name="Yadav S."/>
            <person name="Hopmans E.C."/>
            <person name="Dutilh B.E."/>
            <person name="Sinninghe Damste J.S."/>
        </authorList>
    </citation>
    <scope>NUCLEOTIDE SEQUENCE [LARGE SCALE GENOMIC DNA]</scope>
    <source>
        <strain evidence="1">NIOZ-UU100</strain>
    </source>
</reference>
<organism evidence="1 2">
    <name type="scientific">Candidatus Thiopontia autotrophica</name>
    <dbReference type="NCBI Taxonomy" id="2841688"/>
    <lineage>
        <taxon>Bacteria</taxon>
        <taxon>Pseudomonadati</taxon>
        <taxon>Pseudomonadota</taxon>
        <taxon>Gammaproteobacteria</taxon>
        <taxon>Candidatus Thiopontia</taxon>
    </lineage>
</organism>
<evidence type="ECO:0000313" key="1">
    <source>
        <dbReference type="EMBL" id="MBC8519326.1"/>
    </source>
</evidence>
<dbReference type="InterPro" id="IPR036527">
    <property type="entry name" value="SCP2_sterol-bd_dom_sf"/>
</dbReference>